<organism evidence="20 21">
    <name type="scientific">Cirrhinus molitorella</name>
    <name type="common">mud carp</name>
    <dbReference type="NCBI Taxonomy" id="172907"/>
    <lineage>
        <taxon>Eukaryota</taxon>
        <taxon>Metazoa</taxon>
        <taxon>Chordata</taxon>
        <taxon>Craniata</taxon>
        <taxon>Vertebrata</taxon>
        <taxon>Euteleostomi</taxon>
        <taxon>Actinopterygii</taxon>
        <taxon>Neopterygii</taxon>
        <taxon>Teleostei</taxon>
        <taxon>Ostariophysi</taxon>
        <taxon>Cypriniformes</taxon>
        <taxon>Cyprinidae</taxon>
        <taxon>Labeoninae</taxon>
        <taxon>Labeonini</taxon>
        <taxon>Cirrhinus</taxon>
    </lineage>
</organism>
<evidence type="ECO:0000256" key="3">
    <source>
        <dbReference type="ARBA" id="ARBA00022490"/>
    </source>
</evidence>
<dbReference type="InterPro" id="IPR041677">
    <property type="entry name" value="DNA2/NAM7_AAA_11"/>
</dbReference>
<feature type="compositionally biased region" description="Basic and acidic residues" evidence="15">
    <location>
        <begin position="1"/>
        <end position="12"/>
    </location>
</feature>
<dbReference type="InterPro" id="IPR014014">
    <property type="entry name" value="RNA_helicase_DEAD_Q_motif"/>
</dbReference>
<feature type="compositionally biased region" description="Low complexity" evidence="15">
    <location>
        <begin position="742"/>
        <end position="755"/>
    </location>
</feature>
<feature type="compositionally biased region" description="Gly residues" evidence="15">
    <location>
        <begin position="756"/>
        <end position="772"/>
    </location>
</feature>
<feature type="compositionally biased region" description="Acidic residues" evidence="15">
    <location>
        <begin position="13"/>
        <end position="30"/>
    </location>
</feature>
<keyword evidence="9" id="KW-0347">Helicase</keyword>
<evidence type="ECO:0000256" key="5">
    <source>
        <dbReference type="ARBA" id="ARBA00022737"/>
    </source>
</evidence>
<evidence type="ECO:0000313" key="20">
    <source>
        <dbReference type="EMBL" id="KAL1272272.1"/>
    </source>
</evidence>
<feature type="compositionally biased region" description="Basic residues" evidence="15">
    <location>
        <begin position="685"/>
        <end position="699"/>
    </location>
</feature>
<feature type="region of interest" description="Disordered" evidence="15">
    <location>
        <begin position="1"/>
        <end position="56"/>
    </location>
</feature>
<dbReference type="InterPro" id="IPR057373">
    <property type="entry name" value="ZNFX1"/>
</dbReference>
<evidence type="ECO:0000256" key="11">
    <source>
        <dbReference type="ARBA" id="ARBA00022840"/>
    </source>
</evidence>
<evidence type="ECO:0000256" key="9">
    <source>
        <dbReference type="ARBA" id="ARBA00022806"/>
    </source>
</evidence>
<dbReference type="PROSITE" id="PS51192">
    <property type="entry name" value="HELICASE_ATP_BIND_1"/>
    <property type="match status" value="1"/>
</dbReference>
<protein>
    <recommendedName>
        <fullName evidence="2">RNA helicase</fullName>
        <ecNumber evidence="2">3.6.4.13</ecNumber>
    </recommendedName>
</protein>
<feature type="domain" description="DEAD-box RNA helicase Q" evidence="18">
    <location>
        <begin position="179"/>
        <end position="207"/>
    </location>
</feature>
<keyword evidence="8" id="KW-0378">Hydrolase</keyword>
<keyword evidence="5" id="KW-0677">Repeat</keyword>
<dbReference type="CDD" id="cd06008">
    <property type="entry name" value="NF-X1-zinc-finger"/>
    <property type="match status" value="1"/>
</dbReference>
<dbReference type="InterPro" id="IPR027417">
    <property type="entry name" value="P-loop_NTPase"/>
</dbReference>
<dbReference type="PROSITE" id="PS51195">
    <property type="entry name" value="Q_MOTIF"/>
    <property type="match status" value="1"/>
</dbReference>
<dbReference type="InterPro" id="IPR047187">
    <property type="entry name" value="SF1_C_Upf1"/>
</dbReference>
<dbReference type="InterPro" id="IPR041679">
    <property type="entry name" value="DNA2/NAM7-like_C"/>
</dbReference>
<evidence type="ECO:0000256" key="14">
    <source>
        <dbReference type="PROSITE-ProRule" id="PRU00552"/>
    </source>
</evidence>
<feature type="domain" description="Helicase ATP-binding" evidence="16">
    <location>
        <begin position="235"/>
        <end position="329"/>
    </location>
</feature>
<comment type="catalytic activity">
    <reaction evidence="13">
        <text>ATP + H2O = ADP + phosphate + H(+)</text>
        <dbReference type="Rhea" id="RHEA:13065"/>
        <dbReference type="ChEBI" id="CHEBI:15377"/>
        <dbReference type="ChEBI" id="CHEBI:15378"/>
        <dbReference type="ChEBI" id="CHEBI:30616"/>
        <dbReference type="ChEBI" id="CHEBI:43474"/>
        <dbReference type="ChEBI" id="CHEBI:456216"/>
        <dbReference type="EC" id="3.6.4.12"/>
    </reaction>
    <physiologicalReaction direction="left-to-right" evidence="13">
        <dbReference type="Rhea" id="RHEA:13066"/>
    </physiologicalReaction>
</comment>
<accession>A0ABR3N631</accession>
<dbReference type="InterPro" id="IPR045055">
    <property type="entry name" value="DNA2/NAM7-like"/>
</dbReference>
<evidence type="ECO:0000259" key="16">
    <source>
        <dbReference type="PROSITE" id="PS51192"/>
    </source>
</evidence>
<dbReference type="SMART" id="SM00438">
    <property type="entry name" value="ZnF_NFX"/>
    <property type="match status" value="5"/>
</dbReference>
<keyword evidence="4" id="KW-0479">Metal-binding</keyword>
<feature type="compositionally biased region" description="Basic and acidic residues" evidence="15">
    <location>
        <begin position="143"/>
        <end position="153"/>
    </location>
</feature>
<reference evidence="20 21" key="1">
    <citation type="submission" date="2023-09" db="EMBL/GenBank/DDBJ databases">
        <authorList>
            <person name="Wang M."/>
        </authorList>
    </citation>
    <scope>NUCLEOTIDE SEQUENCE [LARGE SCALE GENOMIC DNA]</scope>
    <source>
        <strain evidence="20">GT-2023</strain>
        <tissue evidence="20">Liver</tissue>
    </source>
</reference>
<feature type="region of interest" description="Disordered" evidence="15">
    <location>
        <begin position="619"/>
        <end position="648"/>
    </location>
</feature>
<dbReference type="Pfam" id="PF13086">
    <property type="entry name" value="AAA_11"/>
    <property type="match status" value="2"/>
</dbReference>
<dbReference type="InterPro" id="IPR046439">
    <property type="entry name" value="ZF_RZ_dom"/>
</dbReference>
<evidence type="ECO:0000256" key="6">
    <source>
        <dbReference type="ARBA" id="ARBA00022741"/>
    </source>
</evidence>
<dbReference type="PROSITE" id="PS51981">
    <property type="entry name" value="ZF_RZ"/>
    <property type="match status" value="1"/>
</dbReference>
<dbReference type="PANTHER" id="PTHR10887">
    <property type="entry name" value="DNA2/NAM7 HELICASE FAMILY"/>
    <property type="match status" value="1"/>
</dbReference>
<keyword evidence="7" id="KW-0863">Zinc-finger</keyword>
<evidence type="ECO:0000256" key="2">
    <source>
        <dbReference type="ARBA" id="ARBA00012552"/>
    </source>
</evidence>
<dbReference type="InterPro" id="IPR014001">
    <property type="entry name" value="Helicase_ATP-bd"/>
</dbReference>
<dbReference type="InterPro" id="IPR000629">
    <property type="entry name" value="RNA-helicase_DEAD-box_CS"/>
</dbReference>
<evidence type="ECO:0000256" key="4">
    <source>
        <dbReference type="ARBA" id="ARBA00022723"/>
    </source>
</evidence>
<comment type="caution">
    <text evidence="20">The sequence shown here is derived from an EMBL/GenBank/DDBJ whole genome shotgun (WGS) entry which is preliminary data.</text>
</comment>
<dbReference type="SUPFAM" id="SSF52540">
    <property type="entry name" value="P-loop containing nucleoside triphosphate hydrolases"/>
    <property type="match status" value="2"/>
</dbReference>
<name>A0ABR3N631_9TELE</name>
<dbReference type="Gene3D" id="3.40.50.300">
    <property type="entry name" value="P-loop containing nucleotide triphosphate hydrolases"/>
    <property type="match status" value="6"/>
</dbReference>
<feature type="short sequence motif" description="Q motif" evidence="14">
    <location>
        <begin position="179"/>
        <end position="207"/>
    </location>
</feature>
<dbReference type="Pfam" id="PF13087">
    <property type="entry name" value="AAA_12"/>
    <property type="match status" value="1"/>
</dbReference>
<dbReference type="Pfam" id="PF00270">
    <property type="entry name" value="DEAD"/>
    <property type="match status" value="1"/>
</dbReference>
<dbReference type="Pfam" id="PF25396">
    <property type="entry name" value="ZNFX1"/>
    <property type="match status" value="1"/>
</dbReference>
<feature type="compositionally biased region" description="Gly residues" evidence="15">
    <location>
        <begin position="719"/>
        <end position="729"/>
    </location>
</feature>
<dbReference type="SMART" id="SM00490">
    <property type="entry name" value="HELICc"/>
    <property type="match status" value="1"/>
</dbReference>
<keyword evidence="11" id="KW-0067">ATP-binding</keyword>
<feature type="region of interest" description="Disordered" evidence="15">
    <location>
        <begin position="76"/>
        <end position="166"/>
    </location>
</feature>
<evidence type="ECO:0000256" key="7">
    <source>
        <dbReference type="ARBA" id="ARBA00022771"/>
    </source>
</evidence>
<comment type="subcellular location">
    <subcellularLocation>
        <location evidence="1">Cytoplasm</location>
    </subcellularLocation>
</comment>
<dbReference type="InterPro" id="IPR000967">
    <property type="entry name" value="Znf_NFX1"/>
</dbReference>
<evidence type="ECO:0000256" key="15">
    <source>
        <dbReference type="SAM" id="MobiDB-lite"/>
    </source>
</evidence>
<keyword evidence="6" id="KW-0547">Nucleotide-binding</keyword>
<dbReference type="Pfam" id="PF20173">
    <property type="entry name" value="ZnF_RZ-type"/>
    <property type="match status" value="1"/>
</dbReference>
<evidence type="ECO:0000256" key="10">
    <source>
        <dbReference type="ARBA" id="ARBA00022833"/>
    </source>
</evidence>
<feature type="domain" description="Helicase C-terminal" evidence="17">
    <location>
        <begin position="340"/>
        <end position="509"/>
    </location>
</feature>
<dbReference type="PROSITE" id="PS00039">
    <property type="entry name" value="DEAD_ATP_HELICASE"/>
    <property type="match status" value="1"/>
</dbReference>
<dbReference type="SMART" id="SM00487">
    <property type="entry name" value="DEXDc"/>
    <property type="match status" value="1"/>
</dbReference>
<dbReference type="EC" id="3.6.4.13" evidence="2"/>
<evidence type="ECO:0000259" key="19">
    <source>
        <dbReference type="PROSITE" id="PS51981"/>
    </source>
</evidence>
<evidence type="ECO:0000256" key="1">
    <source>
        <dbReference type="ARBA" id="ARBA00004496"/>
    </source>
</evidence>
<evidence type="ECO:0000259" key="18">
    <source>
        <dbReference type="PROSITE" id="PS51195"/>
    </source>
</evidence>
<feature type="compositionally biased region" description="Basic and acidic residues" evidence="15">
    <location>
        <begin position="700"/>
        <end position="712"/>
    </location>
</feature>
<evidence type="ECO:0000259" key="17">
    <source>
        <dbReference type="PROSITE" id="PS51194"/>
    </source>
</evidence>
<feature type="region of interest" description="Disordered" evidence="15">
    <location>
        <begin position="668"/>
        <end position="857"/>
    </location>
</feature>
<dbReference type="Pfam" id="PF00271">
    <property type="entry name" value="Helicase_C"/>
    <property type="match status" value="1"/>
</dbReference>
<dbReference type="InterPro" id="IPR011545">
    <property type="entry name" value="DEAD/DEAH_box_helicase_dom"/>
</dbReference>
<keyword evidence="3" id="KW-0963">Cytoplasm</keyword>
<keyword evidence="10" id="KW-0862">Zinc</keyword>
<keyword evidence="21" id="KW-1185">Reference proteome</keyword>
<feature type="compositionally biased region" description="Basic residues" evidence="15">
    <location>
        <begin position="619"/>
        <end position="628"/>
    </location>
</feature>
<evidence type="ECO:0000256" key="8">
    <source>
        <dbReference type="ARBA" id="ARBA00022801"/>
    </source>
</evidence>
<proteinExistence type="predicted"/>
<dbReference type="EMBL" id="JAYMGO010000006">
    <property type="protein sequence ID" value="KAL1272272.1"/>
    <property type="molecule type" value="Genomic_DNA"/>
</dbReference>
<feature type="compositionally biased region" description="Acidic residues" evidence="15">
    <location>
        <begin position="119"/>
        <end position="142"/>
    </location>
</feature>
<feature type="compositionally biased region" description="Polar residues" evidence="15">
    <location>
        <begin position="873"/>
        <end position="891"/>
    </location>
</feature>
<dbReference type="Proteomes" id="UP001558613">
    <property type="component" value="Unassembled WGS sequence"/>
</dbReference>
<feature type="compositionally biased region" description="Basic and acidic residues" evidence="15">
    <location>
        <begin position="97"/>
        <end position="110"/>
    </location>
</feature>
<dbReference type="InterPro" id="IPR001650">
    <property type="entry name" value="Helicase_C-like"/>
</dbReference>
<feature type="domain" description="RZ-type" evidence="19">
    <location>
        <begin position="2595"/>
        <end position="2664"/>
    </location>
</feature>
<dbReference type="PANTHER" id="PTHR10887:SF341">
    <property type="entry name" value="NFX1-TYPE ZINC FINGER-CONTAINING PROTEIN 1"/>
    <property type="match status" value="1"/>
</dbReference>
<evidence type="ECO:0000256" key="13">
    <source>
        <dbReference type="ARBA" id="ARBA00048432"/>
    </source>
</evidence>
<sequence length="2805" mass="319204">MFSDLDLIRTIDDNDEVPEEPDSASDDEAEQPIVLSKEKRALKGRSSGDFSTDFEFGERDGLYSEDWAMADVLAQLKKRKAPTTLDEKIEKVRKKRKMEEKNQKESKKTEASASKQENDNDDEEEDDKEDDENDNDEESGDEEVLKKADTLREKQKKGKRKAETPEEFFEDASQYDENLSFQDMNLSRPLLKAISTIGFKQPTPIQKACVPVGLLGKDICACAATGTGKRRLLCCPELGIQVHTVARQLAQFININICLAVGGLDLKSQEIEILILDEADRMLDEYFEEQMKEIIRMCSYQRQTMLFSATMTEEVKDLASVSLKQPVRIFVNSNTDVAPYLRQEFVRIRPNKEGDREAIVAALLTRTFQDHVMVFTQTKKQAHRMHILLGLMGLKVGEIHGNLSQTQRLESLRRFKDEQIDILVATDVAARGLDIEGVKTVINFTMPNTVKHYVHRVGRTARAGKVGKSVSLVGENERKMLKEIVKKAKTAVKARVVPQEVILKFRDLIEKLEKDVYAVLCLEKEEKAMAHSEAQISLAQKRLEQGTDEKPAPRTWFQTHEERKKDRMTKALQDFDFALRGKKKRAEFLKQGKKKVLTAEERAQFEVLKSQMYAERVAKRARKPKRARAIPEEKEPVQKVTKAKGGKKKSVFDKELTNTSKKTLKQYRAGPSFEDRKRLGISNKKGGHFKSKARYRRNHRGEERRNITEDIVARMVNPRGGGQQRGRGGFNAPQRRDGSVPGQRQASRSPSQGRGSSRGGRGEGGGRGGGGRGDGRGRGHHQTNGSTNSQRERWPDERNQGARGGGGGDGRGRGQRRGDDRQHHHGRPSGSNAHRPVIRGGFSNASSPSRGFGRPVHGFMHQHLTSYVLPTPLNLSSHPENTRHPQASASPQGEEPQRGRVETPRGRGGNGRGRGRDGTPEVRKLGYKFLEGLLEKEASEVAITLSYSTGLKILLDDDAMRGDLLQLVCQVLCKAFESRTDRKIVLHLARIVKDSPFFRNVLPYHVTGMMSDYAQTRREHYPQHLRDIISLLSAVLNMFPHSSIQSVSMLMALLKTTVNQLRASGVDILDNTDEELERVQGLVDHLQEKSREGTLRSDNYSFLAGDEDAPPGVEDFRTMSIYPTIEEFHLEQKPFLRPNIMSQRFPNARIYLDTHFRLLREDFVRPLREGVRELLRSQHNTDGTPMKKRQFDDIRVYYDTRLVLPLCTSTGIAYKVQFDPRPLQFVRWENSKRLLYGSLVCLSMDNFQSLLFATVTDRDPKLLRKGQVHLCFSSDSRARLARVQPSDSFLMVETTAYFEAYRYVLEGLQEQDENDVPFQRYIVECNTNVDPPAYLRVEGRSYDLSSIMAEGQEKFPPFNPLTPHAWPDEEKMGLDESQLKALKLALTSELTIIQGPPGTGKTHVGLKIARALLENHEAWSNGCPMLVVCYTNHALDQFLEGIHGFLKEGIVRVGGRSNSEKLKCFGLRELTRVSNFRKTLPQHLRRAHHAIYTQMEAAEEILKRQSAQLECSLRGVLKEDFLERYISSQHWDSLCLQPVWEGFAIVGKKKPSRIAEWLGIGFSGFLQGSQLTEVGDEDGAQLDDEELIDIDEEADLIQAERIVVDADDGAKDWKKLRREEKNIAVMAELMLAMNLNDAEPQEQGQAVQEEWQMQGHQKKKLKQMAKKELRKTSTMNDQEERQVRDVWSLNLKDRWRLYRLWILRYRTDLRAKALASEQVYQDAAERLNEIRRREDLCVLRQARVVGMTTTGAAKYRQALQELRPRLVIVEEAAEVLEAHTITTLSKACQHLILIGDHQQLRPSATVYDLAKNFNLEVSMFERLVRVNFPFVRLNYQHRMRPCIARLLTPHIYDTLENHPSVLEYENVKGLLKNLFFVEHCQFEEEIKDGRSHQNPHEAHFVVALCRYLLYQDYKPSQITILTTYTGQLHCLRKLMPSTEFSGVKVHVVDKYQGEENDIIILSLVRSNLQNRVGFLNISNRVCVALSRAKMGLYCIGNMDMLSSVRLWSNILHTLREHDQVGRALTLSCQNHPDKQILASCSNDFKGAPEGGCDQPCQYRLDCGHVCTRMCHPYDAEHKEYKCMKDCQKVLCKLDHKCTRRCYQECGECMVPLDKTIPSCQHIQKVPCHQDPATFVCQEHCEKTLPCGHPCIAPCGASCTAECKVKVQMQLKCGHMQVEPCYISRDHKKEPHCRTKCSATLKCGHTCPGSCHGCCQGRLHKACSHKCQQILVCSHQCREPCVRDCPPCSVRCQNRCVHSICMKNCGQPCAPCNEPCEWQCPHQSCTKLCHEPCDRPPCSVPCNNTLPCGHRCIGLCGDRCPDKCRICHKDEVTEIFFGNEDEPDACFIQLEDCKHLFETTGMDQYMNLDENQDAGLDQRAIRLKECPRCRTPIRRNLRYGTHINRSLAAIEMVKEKINGVPDAIKEQQEVLRLQLLEKENLKKHLPHNFDFLIERLEKKDLSLQQLWHLENLMTYLENVGKLKAMQAEHMTPLLDKIQPFSNKVEEVFKFLMCPTQRFSDQQVADLERELKRLSYLAELNVRCAMSTIRSDVYAREVLQAREILEDNLPFSEGVERTVKQMFKDLDTKLPRSGLGITDEERVMILKAVGLSKGHWYKCPNGHVYAIGECGGAMEETKCPECKTAIGGTNHTLIQGNAVATEMDGARHAAWRQQCIVNSDKDSVLSINQAVLSLMYGQTLTCIEKHTGLCQLQQKLDRLTRPLELYLQHGKPSDVRSLTALTRPVELHLQHGKPSGGIISVNQDQLAEKAGRSLAIPIRSNSIRIQHQQVADLEYELKSLSYIYAQN</sequence>
<evidence type="ECO:0000313" key="21">
    <source>
        <dbReference type="Proteomes" id="UP001558613"/>
    </source>
</evidence>
<dbReference type="CDD" id="cd17936">
    <property type="entry name" value="EEXXEc_NFX1"/>
    <property type="match status" value="1"/>
</dbReference>
<keyword evidence="12" id="KW-0391">Immunity</keyword>
<feature type="compositionally biased region" description="Basic and acidic residues" evidence="15">
    <location>
        <begin position="895"/>
        <end position="905"/>
    </location>
</feature>
<dbReference type="CDD" id="cd18787">
    <property type="entry name" value="SF2_C_DEAD"/>
    <property type="match status" value="1"/>
</dbReference>
<dbReference type="PROSITE" id="PS51194">
    <property type="entry name" value="HELICASE_CTER"/>
    <property type="match status" value="1"/>
</dbReference>
<feature type="compositionally biased region" description="Basic and acidic residues" evidence="15">
    <location>
        <begin position="790"/>
        <end position="800"/>
    </location>
</feature>
<feature type="compositionally biased region" description="Basic and acidic residues" evidence="15">
    <location>
        <begin position="810"/>
        <end position="822"/>
    </location>
</feature>
<dbReference type="CDD" id="cd18808">
    <property type="entry name" value="SF1_C_Upf1"/>
    <property type="match status" value="1"/>
</dbReference>
<evidence type="ECO:0000256" key="12">
    <source>
        <dbReference type="ARBA" id="ARBA00022859"/>
    </source>
</evidence>
<gene>
    <name evidence="20" type="ORF">QQF64_028134</name>
</gene>
<feature type="region of interest" description="Disordered" evidence="15">
    <location>
        <begin position="870"/>
        <end position="920"/>
    </location>
</feature>